<reference evidence="1 2" key="1">
    <citation type="journal article" date="2014" name="Am. J. Bot.">
        <title>Genome assembly and annotation for red clover (Trifolium pratense; Fabaceae).</title>
        <authorList>
            <person name="Istvanek J."/>
            <person name="Jaros M."/>
            <person name="Krenek A."/>
            <person name="Repkova J."/>
        </authorList>
    </citation>
    <scope>NUCLEOTIDE SEQUENCE [LARGE SCALE GENOMIC DNA]</scope>
    <source>
        <strain evidence="2">cv. Tatra</strain>
        <tissue evidence="1">Young leaves</tissue>
    </source>
</reference>
<dbReference type="EMBL" id="ASHM01043620">
    <property type="protein sequence ID" value="PNX83201.1"/>
    <property type="molecule type" value="Genomic_DNA"/>
</dbReference>
<proteinExistence type="predicted"/>
<reference evidence="1 2" key="2">
    <citation type="journal article" date="2017" name="Front. Plant Sci.">
        <title>Gene Classification and Mining of Molecular Markers Useful in Red Clover (Trifolium pratense) Breeding.</title>
        <authorList>
            <person name="Istvanek J."/>
            <person name="Dluhosova J."/>
            <person name="Dluhos P."/>
            <person name="Patkova L."/>
            <person name="Nedelnik J."/>
            <person name="Repkova J."/>
        </authorList>
    </citation>
    <scope>NUCLEOTIDE SEQUENCE [LARGE SCALE GENOMIC DNA]</scope>
    <source>
        <strain evidence="2">cv. Tatra</strain>
        <tissue evidence="1">Young leaves</tissue>
    </source>
</reference>
<comment type="caution">
    <text evidence="1">The sequence shown here is derived from an EMBL/GenBank/DDBJ whole genome shotgun (WGS) entry which is preliminary data.</text>
</comment>
<feature type="non-terminal residue" evidence="1">
    <location>
        <position position="1"/>
    </location>
</feature>
<dbReference type="AlphaFoldDB" id="A0A2K3LXD4"/>
<evidence type="ECO:0000313" key="2">
    <source>
        <dbReference type="Proteomes" id="UP000236291"/>
    </source>
</evidence>
<accession>A0A2K3LXD4</accession>
<gene>
    <name evidence="1" type="ORF">L195_g039240</name>
</gene>
<organism evidence="1 2">
    <name type="scientific">Trifolium pratense</name>
    <name type="common">Red clover</name>
    <dbReference type="NCBI Taxonomy" id="57577"/>
    <lineage>
        <taxon>Eukaryota</taxon>
        <taxon>Viridiplantae</taxon>
        <taxon>Streptophyta</taxon>
        <taxon>Embryophyta</taxon>
        <taxon>Tracheophyta</taxon>
        <taxon>Spermatophyta</taxon>
        <taxon>Magnoliopsida</taxon>
        <taxon>eudicotyledons</taxon>
        <taxon>Gunneridae</taxon>
        <taxon>Pentapetalae</taxon>
        <taxon>rosids</taxon>
        <taxon>fabids</taxon>
        <taxon>Fabales</taxon>
        <taxon>Fabaceae</taxon>
        <taxon>Papilionoideae</taxon>
        <taxon>50 kb inversion clade</taxon>
        <taxon>NPAAA clade</taxon>
        <taxon>Hologalegina</taxon>
        <taxon>IRL clade</taxon>
        <taxon>Trifolieae</taxon>
        <taxon>Trifolium</taxon>
    </lineage>
</organism>
<sequence>SNHHHAVRSRFEICVAVLLAEIFASYLSSRVAIVAPVELHVVPDLLRFIFSSKA</sequence>
<protein>
    <submittedName>
        <fullName evidence="1">Uncharacterized protein</fullName>
    </submittedName>
</protein>
<dbReference type="Proteomes" id="UP000236291">
    <property type="component" value="Unassembled WGS sequence"/>
</dbReference>
<name>A0A2K3LXD4_TRIPR</name>
<evidence type="ECO:0000313" key="1">
    <source>
        <dbReference type="EMBL" id="PNX83201.1"/>
    </source>
</evidence>